<dbReference type="KEGG" id="fya:KMW28_27185"/>
<name>A0AAX1NAV4_9BACT</name>
<accession>A0AAX1NAV4</accession>
<protein>
    <recommendedName>
        <fullName evidence="3">Transmembrane protein</fullName>
    </recommendedName>
</protein>
<evidence type="ECO:0008006" key="3">
    <source>
        <dbReference type="Google" id="ProtNLM"/>
    </source>
</evidence>
<dbReference type="Proteomes" id="UP000678679">
    <property type="component" value="Chromosome 2"/>
</dbReference>
<dbReference type="EMBL" id="CP076133">
    <property type="protein sequence ID" value="QWG04585.1"/>
    <property type="molecule type" value="Genomic_DNA"/>
</dbReference>
<sequence length="105" mass="11648">MKSLVRLIIITILVFAAVNVFADNGRHAKSKAKFHIVNSRKKRERKARVGTILTAVGGVGSAVGIFTLNPIILVPSLIIEGVGARQMARNHHQINVNSKRRHHRR</sequence>
<organism evidence="1 2">
    <name type="scientific">Flammeovirga yaeyamensis</name>
    <dbReference type="NCBI Taxonomy" id="367791"/>
    <lineage>
        <taxon>Bacteria</taxon>
        <taxon>Pseudomonadati</taxon>
        <taxon>Bacteroidota</taxon>
        <taxon>Cytophagia</taxon>
        <taxon>Cytophagales</taxon>
        <taxon>Flammeovirgaceae</taxon>
        <taxon>Flammeovirga</taxon>
    </lineage>
</organism>
<dbReference type="RefSeq" id="WP_169665477.1">
    <property type="nucleotide sequence ID" value="NZ_CP076133.1"/>
</dbReference>
<dbReference type="AlphaFoldDB" id="A0AAX1NAV4"/>
<evidence type="ECO:0000313" key="2">
    <source>
        <dbReference type="Proteomes" id="UP000678679"/>
    </source>
</evidence>
<evidence type="ECO:0000313" key="1">
    <source>
        <dbReference type="EMBL" id="QWG04585.1"/>
    </source>
</evidence>
<keyword evidence="2" id="KW-1185">Reference proteome</keyword>
<proteinExistence type="predicted"/>
<gene>
    <name evidence="1" type="ORF">KMW28_27185</name>
</gene>
<reference evidence="1 2" key="1">
    <citation type="submission" date="2021-05" db="EMBL/GenBank/DDBJ databases">
        <title>Comparative genomic studies on the polysaccharide-degrading batcterial strains of the Flammeovirga genus.</title>
        <authorList>
            <person name="Zewei F."/>
            <person name="Zheng Z."/>
            <person name="Yu L."/>
            <person name="Ruyue G."/>
            <person name="Yanhong M."/>
            <person name="Yuanyuan C."/>
            <person name="Jingyan G."/>
            <person name="Wenjun H."/>
        </authorList>
    </citation>
    <scope>NUCLEOTIDE SEQUENCE [LARGE SCALE GENOMIC DNA]</scope>
    <source>
        <strain evidence="1 2">NBRC:100898</strain>
    </source>
</reference>